<gene>
    <name evidence="2" type="ORF">CP985_02790</name>
</gene>
<dbReference type="InterPro" id="IPR020051">
    <property type="entry name" value="SagB-type_dehydrogenase"/>
</dbReference>
<name>A0AAX2AI29_9BACT</name>
<proteinExistence type="predicted"/>
<dbReference type="CDD" id="cd02142">
    <property type="entry name" value="McbC_SagB-like_oxidoreductase"/>
    <property type="match status" value="1"/>
</dbReference>
<reference evidence="2 3" key="1">
    <citation type="submission" date="2017-09" db="EMBL/GenBank/DDBJ databases">
        <title>Genomics of the genus Arcobacter.</title>
        <authorList>
            <person name="Perez-Cataluna A."/>
            <person name="Figueras M.J."/>
            <person name="Salas-Masso N."/>
        </authorList>
    </citation>
    <scope>NUCLEOTIDE SEQUENCE [LARGE SCALE GENOMIC DNA]</scope>
    <source>
        <strain evidence="2 3">CECT 7386</strain>
    </source>
</reference>
<organism evidence="2 3">
    <name type="scientific">Malaciobacter mytili LMG 24559</name>
    <dbReference type="NCBI Taxonomy" id="1032238"/>
    <lineage>
        <taxon>Bacteria</taxon>
        <taxon>Pseudomonadati</taxon>
        <taxon>Campylobacterota</taxon>
        <taxon>Epsilonproteobacteria</taxon>
        <taxon>Campylobacterales</taxon>
        <taxon>Arcobacteraceae</taxon>
        <taxon>Malaciobacter</taxon>
    </lineage>
</organism>
<dbReference type="KEGG" id="amyt:AMYT_1047"/>
<dbReference type="InterPro" id="IPR029479">
    <property type="entry name" value="Nitroreductase"/>
</dbReference>
<evidence type="ECO:0000313" key="2">
    <source>
        <dbReference type="EMBL" id="RXK16687.1"/>
    </source>
</evidence>
<dbReference type="PANTHER" id="PTHR42741:SF3">
    <property type="entry name" value="NITROREDUCTASE FAMILY PROTEIN"/>
    <property type="match status" value="1"/>
</dbReference>
<dbReference type="Proteomes" id="UP000290092">
    <property type="component" value="Unassembled WGS sequence"/>
</dbReference>
<dbReference type="NCBIfam" id="TIGR03605">
    <property type="entry name" value="antibiot_sagB"/>
    <property type="match status" value="1"/>
</dbReference>
<feature type="domain" description="Nitroreductase" evidence="1">
    <location>
        <begin position="276"/>
        <end position="424"/>
    </location>
</feature>
<comment type="caution">
    <text evidence="2">The sequence shown here is derived from an EMBL/GenBank/DDBJ whole genome shotgun (WGS) entry which is preliminary data.</text>
</comment>
<dbReference type="InterPro" id="IPR000415">
    <property type="entry name" value="Nitroreductase-like"/>
</dbReference>
<dbReference type="RefSeq" id="WP_114841499.1">
    <property type="nucleotide sequence ID" value="NZ_CP031219.1"/>
</dbReference>
<dbReference type="PANTHER" id="PTHR42741">
    <property type="entry name" value="NITROREDUCTASE FAMILY PROTEIN"/>
    <property type="match status" value="1"/>
</dbReference>
<dbReference type="SUPFAM" id="SSF55469">
    <property type="entry name" value="FMN-dependent nitroreductase-like"/>
    <property type="match status" value="1"/>
</dbReference>
<evidence type="ECO:0000259" key="1">
    <source>
        <dbReference type="Pfam" id="PF00881"/>
    </source>
</evidence>
<sequence length="425" mass="49956">MYFNDFFEYHLQTKHSYFSVRNFPNRLDWNNQPKVFKSYKNFEKISLNLDILNHSFLYYIAGISAKKVYPGVEYYLRVNPSAGALYPNEIYFQSRNNDDIPNGIYHFDISSSSLTLLKTINNDGLEKYLGFNTNINGFIFFISSLYYRSSWKYKNRAFRYCLLDSGHLLGSLEASCYIFDKKYKIKYDFNKQLFNKLFNFSNEEFFQTCIIVGEQTNTKSKEVEFSLPTVDGTYYFEKNKFIEKAYKDSCLIKEKKQQELNSQFIYNKEIFKQIVYNRRSIREFSKRAIKKEEFFKILEILKQPICSDCDENVEIYCVINKIVGMPLGLYKDNKYLKEGDFKTQAGYLCLEQSLGKDSAVTFFLTSKGKNYQELYQKAGILGHRLYLVSNYLGYGCSGIGAYYDDEVCEFLEENSMVLYALAIGN</sequence>
<dbReference type="Pfam" id="PF00881">
    <property type="entry name" value="Nitroreductase"/>
    <property type="match status" value="1"/>
</dbReference>
<dbReference type="EMBL" id="NXID01000005">
    <property type="protein sequence ID" value="RXK16687.1"/>
    <property type="molecule type" value="Genomic_DNA"/>
</dbReference>
<keyword evidence="3" id="KW-1185">Reference proteome</keyword>
<dbReference type="Gene3D" id="3.40.109.10">
    <property type="entry name" value="NADH Oxidase"/>
    <property type="match status" value="2"/>
</dbReference>
<protein>
    <submittedName>
        <fullName evidence="2">Dehydrogenase</fullName>
    </submittedName>
</protein>
<dbReference type="GO" id="GO:0016491">
    <property type="term" value="F:oxidoreductase activity"/>
    <property type="evidence" value="ECO:0007669"/>
    <property type="project" value="InterPro"/>
</dbReference>
<evidence type="ECO:0000313" key="3">
    <source>
        <dbReference type="Proteomes" id="UP000290092"/>
    </source>
</evidence>
<accession>A0AAX2AI29</accession>
<dbReference type="AlphaFoldDB" id="A0AAX2AI29"/>